<feature type="region of interest" description="Disordered" evidence="1">
    <location>
        <begin position="1"/>
        <end position="28"/>
    </location>
</feature>
<proteinExistence type="predicted"/>
<dbReference type="HOGENOM" id="CLU_578849_0_0_1"/>
<keyword evidence="2" id="KW-1133">Transmembrane helix</keyword>
<reference evidence="4" key="1">
    <citation type="journal article" date="2015" name="BMC Genomics">
        <title>Genomic and transcriptomic analysis of the endophytic fungus Pestalotiopsis fici reveals its lifestyle and high potential for synthesis of natural products.</title>
        <authorList>
            <person name="Wang X."/>
            <person name="Zhang X."/>
            <person name="Liu L."/>
            <person name="Xiang M."/>
            <person name="Wang W."/>
            <person name="Sun X."/>
            <person name="Che Y."/>
            <person name="Guo L."/>
            <person name="Liu G."/>
            <person name="Guo L."/>
            <person name="Wang C."/>
            <person name="Yin W.B."/>
            <person name="Stadler M."/>
            <person name="Zhang X."/>
            <person name="Liu X."/>
        </authorList>
    </citation>
    <scope>NUCLEOTIDE SEQUENCE [LARGE SCALE GENOMIC DNA]</scope>
    <source>
        <strain evidence="4">W106-1 / CGMCC3.15140</strain>
    </source>
</reference>
<evidence type="ECO:0000313" key="3">
    <source>
        <dbReference type="EMBL" id="ETS86316.1"/>
    </source>
</evidence>
<dbReference type="Pfam" id="PF11374">
    <property type="entry name" value="DUF3176"/>
    <property type="match status" value="1"/>
</dbReference>
<keyword evidence="2" id="KW-0812">Transmembrane</keyword>
<dbReference type="eggNOG" id="ENOG502RZ8N">
    <property type="taxonomic scope" value="Eukaryota"/>
</dbReference>
<feature type="transmembrane region" description="Helical" evidence="2">
    <location>
        <begin position="101"/>
        <end position="125"/>
    </location>
</feature>
<dbReference type="AlphaFoldDB" id="W3XM33"/>
<dbReference type="InParanoid" id="W3XM33"/>
<dbReference type="OrthoDB" id="5242705at2759"/>
<accession>W3XM33</accession>
<dbReference type="InterPro" id="IPR021514">
    <property type="entry name" value="DUF3176"/>
</dbReference>
<organism evidence="3 4">
    <name type="scientific">Pestalotiopsis fici (strain W106-1 / CGMCC3.15140)</name>
    <dbReference type="NCBI Taxonomy" id="1229662"/>
    <lineage>
        <taxon>Eukaryota</taxon>
        <taxon>Fungi</taxon>
        <taxon>Dikarya</taxon>
        <taxon>Ascomycota</taxon>
        <taxon>Pezizomycotina</taxon>
        <taxon>Sordariomycetes</taxon>
        <taxon>Xylariomycetidae</taxon>
        <taxon>Amphisphaeriales</taxon>
        <taxon>Sporocadaceae</taxon>
        <taxon>Pestalotiopsis</taxon>
    </lineage>
</organism>
<dbReference type="PANTHER" id="PTHR35394">
    <property type="entry name" value="DUF3176 DOMAIN-CONTAINING PROTEIN"/>
    <property type="match status" value="1"/>
</dbReference>
<dbReference type="KEGG" id="pfy:PFICI_00144"/>
<evidence type="ECO:0000256" key="2">
    <source>
        <dbReference type="SAM" id="Phobius"/>
    </source>
</evidence>
<keyword evidence="2" id="KW-0472">Membrane</keyword>
<dbReference type="RefSeq" id="XP_007826916.1">
    <property type="nucleotide sequence ID" value="XM_007828725.1"/>
</dbReference>
<protein>
    <submittedName>
        <fullName evidence="3">Uncharacterized protein</fullName>
    </submittedName>
</protein>
<dbReference type="STRING" id="1229662.W3XM33"/>
<sequence>MIQQDFQDSHSGDIDQAGSSNTTSTTPWEALQFLPRTPPGVAEHEMTNVEKTSLKNRKQRPGIWRQWWAEILNTVLMIGSLCGMVGVLYQNQDKPLPDLPFTISINTVVSILSTVLKASAGLILAEGISDLKWKWFRINRSLHDLAVFDMASRGPWGCLRLLIRPRGTHFIASLGAALIIMILAMDPFIQQLIQFYDCKMISTTTNATLPRSMLYEEAGQHISPNSYPPATPVLGFVDQGLYNPQDIKTPFICATGNCTFDNTYSTLGFCATCEDMNSQMRIFNVTTGYDTFTNAAGETVLVPKVMTNTTLPSGSYTSIGQLDSSNGWFRINATSDGWIDVIQASLAWSGGDEHLQTDHHLATVIRPDPGGCNIASDNNTWACSGFGGAGAARCKIRPCVKSYNAAVDQGEITETLVKRPAQMYRADMGSRPWLAADVKCAGSEAVSHLQNAGFRIADDDIIIPWNVMVNER</sequence>
<gene>
    <name evidence="3" type="ORF">PFICI_00144</name>
</gene>
<keyword evidence="4" id="KW-1185">Reference proteome</keyword>
<dbReference type="Proteomes" id="UP000030651">
    <property type="component" value="Unassembled WGS sequence"/>
</dbReference>
<feature type="transmembrane region" description="Helical" evidence="2">
    <location>
        <begin position="170"/>
        <end position="189"/>
    </location>
</feature>
<feature type="compositionally biased region" description="Polar residues" evidence="1">
    <location>
        <begin position="17"/>
        <end position="27"/>
    </location>
</feature>
<dbReference type="OMA" id="WFRINAT"/>
<dbReference type="EMBL" id="KI912109">
    <property type="protein sequence ID" value="ETS86316.1"/>
    <property type="molecule type" value="Genomic_DNA"/>
</dbReference>
<dbReference type="PANTHER" id="PTHR35394:SF5">
    <property type="entry name" value="DUF3176 DOMAIN-CONTAINING PROTEIN"/>
    <property type="match status" value="1"/>
</dbReference>
<evidence type="ECO:0000256" key="1">
    <source>
        <dbReference type="SAM" id="MobiDB-lite"/>
    </source>
</evidence>
<name>W3XM33_PESFW</name>
<evidence type="ECO:0000313" key="4">
    <source>
        <dbReference type="Proteomes" id="UP000030651"/>
    </source>
</evidence>
<feature type="transmembrane region" description="Helical" evidence="2">
    <location>
        <begin position="67"/>
        <end position="89"/>
    </location>
</feature>
<dbReference type="GeneID" id="19265157"/>